<reference evidence="4" key="2">
    <citation type="submission" date="2025-08" db="UniProtKB">
        <authorList>
            <consortium name="RefSeq"/>
        </authorList>
    </citation>
    <scope>IDENTIFICATION</scope>
    <source>
        <tissue evidence="4">Leaf</tissue>
    </source>
</reference>
<evidence type="ECO:0000313" key="4">
    <source>
        <dbReference type="RefSeq" id="XP_056695556.1"/>
    </source>
</evidence>
<proteinExistence type="predicted"/>
<evidence type="ECO:0000256" key="1">
    <source>
        <dbReference type="SAM" id="MobiDB-lite"/>
    </source>
</evidence>
<name>A0ABM3RJ01_SPIOL</name>
<feature type="region of interest" description="Disordered" evidence="1">
    <location>
        <begin position="308"/>
        <end position="339"/>
    </location>
</feature>
<dbReference type="PANTHER" id="PTHR33018">
    <property type="entry name" value="OS10G0338966 PROTEIN-RELATED"/>
    <property type="match status" value="1"/>
</dbReference>
<dbReference type="Pfam" id="PF26133">
    <property type="entry name" value="DUF8039"/>
    <property type="match status" value="1"/>
</dbReference>
<feature type="domain" description="DUF8039" evidence="2">
    <location>
        <begin position="713"/>
        <end position="804"/>
    </location>
</feature>
<dbReference type="InterPro" id="IPR058352">
    <property type="entry name" value="DUF8039"/>
</dbReference>
<reference evidence="3" key="1">
    <citation type="journal article" date="2021" name="Nat. Commun.">
        <title>Genomic analyses provide insights into spinach domestication and the genetic basis of agronomic traits.</title>
        <authorList>
            <person name="Cai X."/>
            <person name="Sun X."/>
            <person name="Xu C."/>
            <person name="Sun H."/>
            <person name="Wang X."/>
            <person name="Ge C."/>
            <person name="Zhang Z."/>
            <person name="Wang Q."/>
            <person name="Fei Z."/>
            <person name="Jiao C."/>
            <person name="Wang Q."/>
        </authorList>
    </citation>
    <scope>NUCLEOTIDE SEQUENCE [LARGE SCALE GENOMIC DNA]</scope>
    <source>
        <strain evidence="3">cv. Varoflay</strain>
    </source>
</reference>
<dbReference type="RefSeq" id="XP_056695556.1">
    <property type="nucleotide sequence ID" value="XM_056839578.1"/>
</dbReference>
<feature type="region of interest" description="Disordered" evidence="1">
    <location>
        <begin position="482"/>
        <end position="507"/>
    </location>
</feature>
<evidence type="ECO:0000259" key="2">
    <source>
        <dbReference type="Pfam" id="PF26133"/>
    </source>
</evidence>
<gene>
    <name evidence="4" type="primary">LOC110796509</name>
</gene>
<dbReference type="PANTHER" id="PTHR33018:SF37">
    <property type="entry name" value="TRANSPOSASE TNP1_EN_SPM-LIKE DOMAIN-CONTAINING PROTEIN"/>
    <property type="match status" value="1"/>
</dbReference>
<keyword evidence="3" id="KW-1185">Reference proteome</keyword>
<sequence>MVAGGDGGCRVVVSGGDGSDRRLRWLPAMMSLRIISRVAGGGMVVDVGRKKDEFLRHPADSPQWRTIDKKYLEFGKEVRNLRLSLCTDGMNPYGSLSSQHSTWPVLLAIYNLPPWLCMKRKYIMLSLLISGPKQPGHDIDVYLAPLIDDLKLLWNEGVPIRQDEKSVVQNSGVKVVASSRVYASAKDKRPFDSTQSYYGVIEEIWELDYTYFVIPIFRCQWANNHNASLAKQVFYVVDNIDPRWRVVAQGKRHILGIDDVVDEDEYDECKLGECRILLCEPGSKHRLQKLQLNFPRTVATMDDHRDNEIQGIDGATHPTGESQDTNTSKKTKFRGPSKGVQAKKPMYLQYNQYGIPDGEWSREYGKQVGSCAARININVKEYSTLDEHTKKGFWEETKLMFHIIDDPAKRREKYFHMCVAKRFGAFKSRLTRRWITKKEKMPKHQTDDMPWDIYNQITEDDWKTFVMERNKPEMLVRREKASKSALQTKHPHRTGQKGYVRKRPEWINDGRLPPEAALTLSSGSSSVTSSLTTASDRFKKFRSVEWILAHQVKNKEGKWEVDPNDKEAVNIAKMVLEYIEEEGKGNISFTQGEDALTKAMGKKDHRGRVKATGGVNVGYKVAFGPIDRSSRCGHSEPSPEAVESIRASVRREFEDQLERKVAEALQKQLATLKATGQLNTLSTPALDSALVSDEFDVNRALETARPNSSQQPRELKAITPCRLALEDKVLGNKVIVADGMAYPLDGSLHQHFRSMKPSHYKVQVDCIYDGHDDDTLPVPTGDGLNNLGRALASFVQWPIHLVIFEEDEV</sequence>
<dbReference type="Proteomes" id="UP000813463">
    <property type="component" value="Chromosome 3"/>
</dbReference>
<dbReference type="GeneID" id="110796509"/>
<evidence type="ECO:0000313" key="3">
    <source>
        <dbReference type="Proteomes" id="UP000813463"/>
    </source>
</evidence>
<dbReference type="Pfam" id="PF02992">
    <property type="entry name" value="Transposase_21"/>
    <property type="match status" value="1"/>
</dbReference>
<protein>
    <recommendedName>
        <fullName evidence="2">DUF8039 domain-containing protein</fullName>
    </recommendedName>
</protein>
<feature type="compositionally biased region" description="Polar residues" evidence="1">
    <location>
        <begin position="319"/>
        <end position="328"/>
    </location>
</feature>
<feature type="compositionally biased region" description="Basic residues" evidence="1">
    <location>
        <begin position="489"/>
        <end position="501"/>
    </location>
</feature>
<dbReference type="InterPro" id="IPR004242">
    <property type="entry name" value="Transposase_21"/>
</dbReference>
<accession>A0ABM3RJ01</accession>
<organism evidence="3 4">
    <name type="scientific">Spinacia oleracea</name>
    <name type="common">Spinach</name>
    <dbReference type="NCBI Taxonomy" id="3562"/>
    <lineage>
        <taxon>Eukaryota</taxon>
        <taxon>Viridiplantae</taxon>
        <taxon>Streptophyta</taxon>
        <taxon>Embryophyta</taxon>
        <taxon>Tracheophyta</taxon>
        <taxon>Spermatophyta</taxon>
        <taxon>Magnoliopsida</taxon>
        <taxon>eudicotyledons</taxon>
        <taxon>Gunneridae</taxon>
        <taxon>Pentapetalae</taxon>
        <taxon>Caryophyllales</taxon>
        <taxon>Chenopodiaceae</taxon>
        <taxon>Chenopodioideae</taxon>
        <taxon>Anserineae</taxon>
        <taxon>Spinacia</taxon>
    </lineage>
</organism>